<name>A0ABN7WPY5_GIGMA</name>
<proteinExistence type="predicted"/>
<feature type="non-terminal residue" evidence="1">
    <location>
        <position position="1"/>
    </location>
</feature>
<comment type="caution">
    <text evidence="1">The sequence shown here is derived from an EMBL/GenBank/DDBJ whole genome shotgun (WGS) entry which is preliminary data.</text>
</comment>
<reference evidence="1 2" key="1">
    <citation type="submission" date="2021-06" db="EMBL/GenBank/DDBJ databases">
        <authorList>
            <person name="Kallberg Y."/>
            <person name="Tangrot J."/>
            <person name="Rosling A."/>
        </authorList>
    </citation>
    <scope>NUCLEOTIDE SEQUENCE [LARGE SCALE GENOMIC DNA]</scope>
    <source>
        <strain evidence="1 2">120-4 pot B 10/14</strain>
    </source>
</reference>
<dbReference type="Proteomes" id="UP000789901">
    <property type="component" value="Unassembled WGS sequence"/>
</dbReference>
<dbReference type="EMBL" id="CAJVQB010055711">
    <property type="protein sequence ID" value="CAG8837366.1"/>
    <property type="molecule type" value="Genomic_DNA"/>
</dbReference>
<keyword evidence="2" id="KW-1185">Reference proteome</keyword>
<organism evidence="1 2">
    <name type="scientific">Gigaspora margarita</name>
    <dbReference type="NCBI Taxonomy" id="4874"/>
    <lineage>
        <taxon>Eukaryota</taxon>
        <taxon>Fungi</taxon>
        <taxon>Fungi incertae sedis</taxon>
        <taxon>Mucoromycota</taxon>
        <taxon>Glomeromycotina</taxon>
        <taxon>Glomeromycetes</taxon>
        <taxon>Diversisporales</taxon>
        <taxon>Gigasporaceae</taxon>
        <taxon>Gigaspora</taxon>
    </lineage>
</organism>
<gene>
    <name evidence="1" type="ORF">GMARGA_LOCUS33462</name>
</gene>
<sequence>TFDCAKLNYKEGKKRNSPENLEVKLALKRISLENPAIIEKHQREVEKDKAKAYKVEAYKVKKDETKAYEVEVDKKKDEINKKDNEDLEVVNKTAKMDYVDRTFESSFETSINVGRYSEKQSDLESCFQSGISICRSKEIAFKLDLGPIRNGSLDNLKSIKESINKGIRMGKNNNINQGFGYLLMNWPFTPIFDPRKYFHSVFKLR</sequence>
<protein>
    <submittedName>
        <fullName evidence="1">16501_t:CDS:1</fullName>
    </submittedName>
</protein>
<accession>A0ABN7WPY5</accession>
<evidence type="ECO:0000313" key="2">
    <source>
        <dbReference type="Proteomes" id="UP000789901"/>
    </source>
</evidence>
<evidence type="ECO:0000313" key="1">
    <source>
        <dbReference type="EMBL" id="CAG8837366.1"/>
    </source>
</evidence>